<protein>
    <recommendedName>
        <fullName evidence="2">DUF4167 domain-containing protein</fullName>
    </recommendedName>
</protein>
<feature type="compositionally biased region" description="Low complexity" evidence="1">
    <location>
        <begin position="209"/>
        <end position="228"/>
    </location>
</feature>
<feature type="compositionally biased region" description="Low complexity" evidence="1">
    <location>
        <begin position="261"/>
        <end position="272"/>
    </location>
</feature>
<dbReference type="AlphaFoldDB" id="A0A916SVJ1"/>
<sequence length="296" mass="32612">MNNRQAGRRRGRGGGNGGGNGQRPGGQGRADSGNRIDSRARGNANQLYEKYKNMAADAQRQGDRVNTEYYLQFADHYFRVLSDQRGRFEDQAPRRSNFDADGESDDEFGDEGEPIRAGEQGEGNRAERVQRDYAERAPRDYAERTPREQQREGGQRDFAHRESGQREGGQREGGQREAQPRGERSRRWEERPNRRVDAAAEAQADLPIVEAPVAASPEPAASVEATEAAPRRRGRPRREPVAAPEANGFEADRLPPSLGIAAANDADTGAAADEGEAPKPRRRRVRTAVAADVVAE</sequence>
<evidence type="ECO:0000313" key="3">
    <source>
        <dbReference type="EMBL" id="GGB19671.1"/>
    </source>
</evidence>
<feature type="compositionally biased region" description="Gly residues" evidence="1">
    <location>
        <begin position="13"/>
        <end position="28"/>
    </location>
</feature>
<feature type="domain" description="DUF4167" evidence="2">
    <location>
        <begin position="10"/>
        <end position="85"/>
    </location>
</feature>
<feature type="compositionally biased region" description="Low complexity" evidence="1">
    <location>
        <begin position="287"/>
        <end position="296"/>
    </location>
</feature>
<dbReference type="InterPro" id="IPR025430">
    <property type="entry name" value="DUF4167"/>
</dbReference>
<feature type="compositionally biased region" description="Acidic residues" evidence="1">
    <location>
        <begin position="100"/>
        <end position="112"/>
    </location>
</feature>
<dbReference type="Pfam" id="PF13763">
    <property type="entry name" value="DUF4167"/>
    <property type="match status" value="1"/>
</dbReference>
<reference evidence="3" key="2">
    <citation type="submission" date="2020-09" db="EMBL/GenBank/DDBJ databases">
        <authorList>
            <person name="Sun Q."/>
            <person name="Zhou Y."/>
        </authorList>
    </citation>
    <scope>NUCLEOTIDE SEQUENCE</scope>
    <source>
        <strain evidence="3">CGMCC 1.15330</strain>
    </source>
</reference>
<feature type="compositionally biased region" description="Basic and acidic residues" evidence="1">
    <location>
        <begin position="87"/>
        <end position="98"/>
    </location>
</feature>
<feature type="compositionally biased region" description="Basic residues" evidence="1">
    <location>
        <begin position="1"/>
        <end position="12"/>
    </location>
</feature>
<dbReference type="RefSeq" id="WP_308419317.1">
    <property type="nucleotide sequence ID" value="NZ_BMIH01000001.1"/>
</dbReference>
<evidence type="ECO:0000313" key="4">
    <source>
        <dbReference type="Proteomes" id="UP000623067"/>
    </source>
</evidence>
<evidence type="ECO:0000256" key="1">
    <source>
        <dbReference type="SAM" id="MobiDB-lite"/>
    </source>
</evidence>
<proteinExistence type="predicted"/>
<feature type="region of interest" description="Disordered" evidence="1">
    <location>
        <begin position="1"/>
        <end position="47"/>
    </location>
</feature>
<reference evidence="3" key="1">
    <citation type="journal article" date="2014" name="Int. J. Syst. Evol. Microbiol.">
        <title>Complete genome sequence of Corynebacterium casei LMG S-19264T (=DSM 44701T), isolated from a smear-ripened cheese.</title>
        <authorList>
            <consortium name="US DOE Joint Genome Institute (JGI-PGF)"/>
            <person name="Walter F."/>
            <person name="Albersmeier A."/>
            <person name="Kalinowski J."/>
            <person name="Ruckert C."/>
        </authorList>
    </citation>
    <scope>NUCLEOTIDE SEQUENCE</scope>
    <source>
        <strain evidence="3">CGMCC 1.15330</strain>
    </source>
</reference>
<dbReference type="EMBL" id="BMIH01000001">
    <property type="protein sequence ID" value="GGB19671.1"/>
    <property type="molecule type" value="Genomic_DNA"/>
</dbReference>
<accession>A0A916SVJ1</accession>
<gene>
    <name evidence="3" type="ORF">GCM10011380_06540</name>
</gene>
<keyword evidence="4" id="KW-1185">Reference proteome</keyword>
<feature type="compositionally biased region" description="Basic and acidic residues" evidence="1">
    <location>
        <begin position="122"/>
        <end position="198"/>
    </location>
</feature>
<name>A0A916SVJ1_9SPHN</name>
<evidence type="ECO:0000259" key="2">
    <source>
        <dbReference type="Pfam" id="PF13763"/>
    </source>
</evidence>
<dbReference type="Proteomes" id="UP000623067">
    <property type="component" value="Unassembled WGS sequence"/>
</dbReference>
<feature type="region of interest" description="Disordered" evidence="1">
    <location>
        <begin position="87"/>
        <end position="296"/>
    </location>
</feature>
<organism evidence="3 4">
    <name type="scientific">Sphingomonas metalli</name>
    <dbReference type="NCBI Taxonomy" id="1779358"/>
    <lineage>
        <taxon>Bacteria</taxon>
        <taxon>Pseudomonadati</taxon>
        <taxon>Pseudomonadota</taxon>
        <taxon>Alphaproteobacteria</taxon>
        <taxon>Sphingomonadales</taxon>
        <taxon>Sphingomonadaceae</taxon>
        <taxon>Sphingomonas</taxon>
    </lineage>
</organism>
<comment type="caution">
    <text evidence="3">The sequence shown here is derived from an EMBL/GenBank/DDBJ whole genome shotgun (WGS) entry which is preliminary data.</text>
</comment>